<dbReference type="Gene3D" id="2.130.10.130">
    <property type="entry name" value="Integrin alpha, N-terminal"/>
    <property type="match status" value="1"/>
</dbReference>
<dbReference type="PANTHER" id="PTHR21419:SF23">
    <property type="entry name" value="PROTEIN DEFECTIVE IN EXINE FORMATION 1"/>
    <property type="match status" value="1"/>
</dbReference>
<keyword evidence="5" id="KW-0472">Membrane</keyword>
<dbReference type="InterPro" id="IPR013517">
    <property type="entry name" value="FG-GAP"/>
</dbReference>
<evidence type="ECO:0000256" key="4">
    <source>
        <dbReference type="ARBA" id="ARBA00022989"/>
    </source>
</evidence>
<dbReference type="Proteomes" id="UP000019678">
    <property type="component" value="Unassembled WGS sequence"/>
</dbReference>
<comment type="subcellular location">
    <subcellularLocation>
        <location evidence="1">Membrane</location>
        <topology evidence="1">Single-pass membrane protein</topology>
    </subcellularLocation>
</comment>
<accession>A0A017T676</accession>
<dbReference type="InterPro" id="IPR028994">
    <property type="entry name" value="Integrin_alpha_N"/>
</dbReference>
<evidence type="ECO:0000256" key="3">
    <source>
        <dbReference type="ARBA" id="ARBA00022729"/>
    </source>
</evidence>
<dbReference type="AlphaFoldDB" id="A0A017T676"/>
<dbReference type="InterPro" id="IPR045232">
    <property type="entry name" value="FAM234"/>
</dbReference>
<evidence type="ECO:0000256" key="5">
    <source>
        <dbReference type="ARBA" id="ARBA00023136"/>
    </source>
</evidence>
<dbReference type="SUPFAM" id="SSF69318">
    <property type="entry name" value="Integrin alpha N-terminal domain"/>
    <property type="match status" value="1"/>
</dbReference>
<dbReference type="PANTHER" id="PTHR21419">
    <property type="match status" value="1"/>
</dbReference>
<gene>
    <name evidence="6" type="ORF">CAP_4935</name>
</gene>
<dbReference type="GO" id="GO:0016020">
    <property type="term" value="C:membrane"/>
    <property type="evidence" value="ECO:0007669"/>
    <property type="project" value="UniProtKB-SubCell"/>
</dbReference>
<keyword evidence="4" id="KW-1133">Transmembrane helix</keyword>
<protein>
    <submittedName>
        <fullName evidence="6">Hemolysin-related protein RbmC</fullName>
    </submittedName>
</protein>
<dbReference type="Gene3D" id="2.60.40.10">
    <property type="entry name" value="Immunoglobulins"/>
    <property type="match status" value="1"/>
</dbReference>
<evidence type="ECO:0000256" key="1">
    <source>
        <dbReference type="ARBA" id="ARBA00004167"/>
    </source>
</evidence>
<name>A0A017T676_9BACT</name>
<evidence type="ECO:0000256" key="2">
    <source>
        <dbReference type="ARBA" id="ARBA00022692"/>
    </source>
</evidence>
<reference evidence="6 7" key="1">
    <citation type="submission" date="2013-05" db="EMBL/GenBank/DDBJ databases">
        <title>Genome assembly of Chondromyces apiculatus DSM 436.</title>
        <authorList>
            <person name="Sharma G."/>
            <person name="Khatri I."/>
            <person name="Kaur C."/>
            <person name="Mayilraj S."/>
            <person name="Subramanian S."/>
        </authorList>
    </citation>
    <scope>NUCLEOTIDE SEQUENCE [LARGE SCALE GENOMIC DNA]</scope>
    <source>
        <strain evidence="6 7">DSM 436</strain>
    </source>
</reference>
<keyword evidence="3" id="KW-0732">Signal</keyword>
<evidence type="ECO:0000313" key="7">
    <source>
        <dbReference type="Proteomes" id="UP000019678"/>
    </source>
</evidence>
<dbReference type="EMBL" id="ASRX01000039">
    <property type="protein sequence ID" value="EYF04061.1"/>
    <property type="molecule type" value="Genomic_DNA"/>
</dbReference>
<sequence>MPQPDGAPLCEYKPPVGPLTPTLEWSWTASPIFPTSNQVINMPVVVDLEKDGTPDVVIVTSAGFNATGIAYLRALNGSSATTMAVEKWDATAGVYQAGNEVQPRMTPAAADIDGDGYVEIVTGKRGGGLIAFEHDGSYKWSSTMADGVTPFVQGFESATVAIADIAGDGTPEIIVGGVVFDGNGVLQFDGGRFLGTNVTNYGAVSIVTDLDGVPPQEIVSGRRALRADGTIYWDNGLTDGYPAIADFDADGTPELVVIASGTVRVQNPTTGAVIAQAAMPGTGAAGPPTIADFDADGVPEIASANGSAYAVFEYVADPPALTLKWQQPTQDLSSNRTGSSVFDFQGDGAAEVVYNDECFFRVYDGTTGSEVYRVANSSATIHEYPVVVDVDGDNNTEVVLAANDANHTNPNMCPTYASINATPRHGVYVYGDAGDNWVRTRRVWNQHAYHITNVNADGTVPSPEPVSWVGPQGLNNYRQSSQGAGVFNAPDLQVSLEASLSLCPSGVGLRASVQNQGSLGVPAGVKVRFYRGTSDSGTFIGEAVTTMPLLPGQYEVVTVTYDVPDGDQDMSFYVEVDKAEMGQDAFNECLEDNNSASLDGVDCPTVE</sequence>
<dbReference type="InterPro" id="IPR013783">
    <property type="entry name" value="Ig-like_fold"/>
</dbReference>
<evidence type="ECO:0000313" key="6">
    <source>
        <dbReference type="EMBL" id="EYF04061.1"/>
    </source>
</evidence>
<proteinExistence type="predicted"/>
<dbReference type="Pfam" id="PF13517">
    <property type="entry name" value="FG-GAP_3"/>
    <property type="match status" value="2"/>
</dbReference>
<keyword evidence="7" id="KW-1185">Reference proteome</keyword>
<dbReference type="eggNOG" id="COG1572">
    <property type="taxonomic scope" value="Bacteria"/>
</dbReference>
<organism evidence="6 7">
    <name type="scientific">Chondromyces apiculatus DSM 436</name>
    <dbReference type="NCBI Taxonomy" id="1192034"/>
    <lineage>
        <taxon>Bacteria</taxon>
        <taxon>Pseudomonadati</taxon>
        <taxon>Myxococcota</taxon>
        <taxon>Polyangia</taxon>
        <taxon>Polyangiales</taxon>
        <taxon>Polyangiaceae</taxon>
        <taxon>Chondromyces</taxon>
    </lineage>
</organism>
<keyword evidence="2" id="KW-0812">Transmembrane</keyword>
<comment type="caution">
    <text evidence="6">The sequence shown here is derived from an EMBL/GenBank/DDBJ whole genome shotgun (WGS) entry which is preliminary data.</text>
</comment>
<dbReference type="STRING" id="1192034.CAP_4935"/>